<dbReference type="Pfam" id="PF25226">
    <property type="entry name" value="DUF7844"/>
    <property type="match status" value="1"/>
</dbReference>
<gene>
    <name evidence="4" type="ORF">SHI21_15775</name>
</gene>
<dbReference type="RefSeq" id="WP_323577807.1">
    <property type="nucleotide sequence ID" value="NZ_JAYGJQ010000002.1"/>
</dbReference>
<protein>
    <submittedName>
        <fullName evidence="4">DUF4105 domain-containing protein</fullName>
    </submittedName>
</protein>
<feature type="domain" description="Lnb N-terminal periplasmic" evidence="2">
    <location>
        <begin position="244"/>
        <end position="395"/>
    </location>
</feature>
<name>A0ABU5VZD8_9BACT</name>
<keyword evidence="5" id="KW-1185">Reference proteome</keyword>
<dbReference type="Proteomes" id="UP001302274">
    <property type="component" value="Unassembled WGS sequence"/>
</dbReference>
<evidence type="ECO:0000313" key="4">
    <source>
        <dbReference type="EMBL" id="MEA9357689.1"/>
    </source>
</evidence>
<dbReference type="Pfam" id="PF13387">
    <property type="entry name" value="Lnb_N"/>
    <property type="match status" value="1"/>
</dbReference>
<proteinExistence type="predicted"/>
<reference evidence="4 5" key="1">
    <citation type="submission" date="2023-11" db="EMBL/GenBank/DDBJ databases">
        <title>A Novel Polar Bacteriovorax (B. antarcticus) Isolated from the Biocrust in Antarctica.</title>
        <authorList>
            <person name="Mun W."/>
            <person name="Choi S.Y."/>
            <person name="Mitchell R.J."/>
        </authorList>
    </citation>
    <scope>NUCLEOTIDE SEQUENCE [LARGE SCALE GENOMIC DNA]</scope>
    <source>
        <strain evidence="4 5">PP10</strain>
    </source>
</reference>
<feature type="chain" id="PRO_5046354808" evidence="1">
    <location>
        <begin position="19"/>
        <end position="619"/>
    </location>
</feature>
<feature type="signal peptide" evidence="1">
    <location>
        <begin position="1"/>
        <end position="18"/>
    </location>
</feature>
<evidence type="ECO:0000256" key="1">
    <source>
        <dbReference type="SAM" id="SignalP"/>
    </source>
</evidence>
<accession>A0ABU5VZD8</accession>
<dbReference type="SUPFAM" id="SSF55486">
    <property type="entry name" value="Metalloproteases ('zincins'), catalytic domain"/>
    <property type="match status" value="1"/>
</dbReference>
<dbReference type="InterPro" id="IPR057166">
    <property type="entry name" value="DUF7844"/>
</dbReference>
<evidence type="ECO:0000259" key="2">
    <source>
        <dbReference type="Pfam" id="PF13387"/>
    </source>
</evidence>
<comment type="caution">
    <text evidence="4">The sequence shown here is derived from an EMBL/GenBank/DDBJ whole genome shotgun (WGS) entry which is preliminary data.</text>
</comment>
<dbReference type="InterPro" id="IPR025178">
    <property type="entry name" value="Lnb_N"/>
</dbReference>
<dbReference type="Gene3D" id="3.40.390.10">
    <property type="entry name" value="Collagenase (Catalytic Domain)"/>
    <property type="match status" value="1"/>
</dbReference>
<dbReference type="EMBL" id="JAYGJQ010000002">
    <property type="protein sequence ID" value="MEA9357689.1"/>
    <property type="molecule type" value="Genomic_DNA"/>
</dbReference>
<feature type="domain" description="DUF7844" evidence="3">
    <location>
        <begin position="136"/>
        <end position="216"/>
    </location>
</feature>
<sequence>MKLKQLMFIMALCTSAHAGEFKLLTNIKSDAVSGVLKEITAELPTSMKETIGKPVTVEFKNLNKVSLSGIDNNCSENIIVGRDIMLDSNSTIEVENVFAKEIQKGNRKINCNHKDIRTYMKATIVHELAHMYDQKKKISKSPLFLNIGGWIAKGLIIKKRTNLNQLNERSPDRYEFKNSAETFAVNFEYFLYDSEFKCRRQTYYEYYANIFGAKPGIEKSCESIKKIVVTAGISNTKTEASLVRDMDFSRLYQVHYLFAGKGKAAMSRFGHAMYRLVFCAPGKAKGPSCMNDTAYHVVLSFRANVQDITTSYTKGMNGEYPSQLFFLPLTDVINEYTKGEFREVTSLPLKLTDTQAQRFVTRASELFWGYKGKYFFLTNNCATEALYLLKVARGEDNDLQVKNITTPSGLYSYLIDMGLGDTSVLTDIKSAEKKGFFFPGVGEKILTSLKVLGITEKDFAKFVENNKSAKRMKIYQTAIDKSESKLKMTANALRVEDLIAQSEEIKFAKKIGDLIFGEDADPTLKADLGEKVIELQHLQDQLSADHYLKAGYGVPLAGEFDSIPQAKIDEVGSLSVEYASKMKDLVMEYFPEEVKEIQAIAVNRGNLINMIALINNGAL</sequence>
<organism evidence="4 5">
    <name type="scientific">Bacteriovorax antarcticus</name>
    <dbReference type="NCBI Taxonomy" id="3088717"/>
    <lineage>
        <taxon>Bacteria</taxon>
        <taxon>Pseudomonadati</taxon>
        <taxon>Bdellovibrionota</taxon>
        <taxon>Bacteriovoracia</taxon>
        <taxon>Bacteriovoracales</taxon>
        <taxon>Bacteriovoracaceae</taxon>
        <taxon>Bacteriovorax</taxon>
    </lineage>
</organism>
<keyword evidence="1" id="KW-0732">Signal</keyword>
<evidence type="ECO:0000313" key="5">
    <source>
        <dbReference type="Proteomes" id="UP001302274"/>
    </source>
</evidence>
<evidence type="ECO:0000259" key="3">
    <source>
        <dbReference type="Pfam" id="PF25226"/>
    </source>
</evidence>
<dbReference type="InterPro" id="IPR024079">
    <property type="entry name" value="MetalloPept_cat_dom_sf"/>
</dbReference>